<organism evidence="1 2">
    <name type="scientific">Fusarium sarcochroum</name>
    <dbReference type="NCBI Taxonomy" id="1208366"/>
    <lineage>
        <taxon>Eukaryota</taxon>
        <taxon>Fungi</taxon>
        <taxon>Dikarya</taxon>
        <taxon>Ascomycota</taxon>
        <taxon>Pezizomycotina</taxon>
        <taxon>Sordariomycetes</taxon>
        <taxon>Hypocreomycetidae</taxon>
        <taxon>Hypocreales</taxon>
        <taxon>Nectriaceae</taxon>
        <taxon>Fusarium</taxon>
        <taxon>Fusarium lateritium species complex</taxon>
    </lineage>
</organism>
<protein>
    <submittedName>
        <fullName evidence="1">Uncharacterized protein</fullName>
    </submittedName>
</protein>
<name>A0A8H4TZY4_9HYPO</name>
<sequence>MNGVDEVGSSYFLQAIEMADRIKIFDPPPVSMDDRMKAARGLTAWGTFSFQSLFSFHFFRPPMMKSPPRYLLLDPKDNSAWYPELWIMYPLSQNPIPIQLGDHFKAVAEFYILLNDVGKFAFPKLQPRRKLTLDEAWGFYLTLKEWYNNLPDSLSPSQAVLPFQLLVHLHYFNIVMVLLEPFTTAEVQTTHSHDLPQETPENVVIDAKVAFETIQRLYYLRHGFDTYDPLLLQFQLLLGFMSLKTLSSDEKMSSQITESVRSTLALALKGVRGHANNTYLGVTTFRLLRDKIKEYDTQLLQGLADVAQEEETVKSLIASHVKSQYPINVMSMEEDPEEKRIGAMVAAYKEMDLSDGVPVEGGNGA</sequence>
<comment type="caution">
    <text evidence="1">The sequence shown here is derived from an EMBL/GenBank/DDBJ whole genome shotgun (WGS) entry which is preliminary data.</text>
</comment>
<dbReference type="PANTHER" id="PTHR47256:SF1">
    <property type="entry name" value="ZN(II)2CYS6 TRANSCRIPTION FACTOR (EUROFUNG)"/>
    <property type="match status" value="1"/>
</dbReference>
<dbReference type="EMBL" id="JABEXW010000247">
    <property type="protein sequence ID" value="KAF4967251.1"/>
    <property type="molecule type" value="Genomic_DNA"/>
</dbReference>
<accession>A0A8H4TZY4</accession>
<dbReference type="OrthoDB" id="426882at2759"/>
<reference evidence="1" key="1">
    <citation type="journal article" date="2020" name="BMC Genomics">
        <title>Correction to: Identification and distribution of gene clusters required for synthesis of sphingolipid metabolism inhibitors in diverse species of the filamentous fungus Fusarium.</title>
        <authorList>
            <person name="Kim H.S."/>
            <person name="Lohmar J.M."/>
            <person name="Busman M."/>
            <person name="Brown D.W."/>
            <person name="Naumann T.A."/>
            <person name="Divon H.H."/>
            <person name="Lysoe E."/>
            <person name="Uhlig S."/>
            <person name="Proctor R.H."/>
        </authorList>
    </citation>
    <scope>NUCLEOTIDE SEQUENCE</scope>
    <source>
        <strain evidence="1">NRRL 20472</strain>
    </source>
</reference>
<proteinExistence type="predicted"/>
<keyword evidence="2" id="KW-1185">Reference proteome</keyword>
<dbReference type="AlphaFoldDB" id="A0A8H4TZY4"/>
<dbReference type="PANTHER" id="PTHR47256">
    <property type="entry name" value="ZN(II)2CYS6 TRANSCRIPTION FACTOR (EUROFUNG)-RELATED"/>
    <property type="match status" value="1"/>
</dbReference>
<evidence type="ECO:0000313" key="1">
    <source>
        <dbReference type="EMBL" id="KAF4967251.1"/>
    </source>
</evidence>
<evidence type="ECO:0000313" key="2">
    <source>
        <dbReference type="Proteomes" id="UP000622797"/>
    </source>
</evidence>
<dbReference type="InterPro" id="IPR053187">
    <property type="entry name" value="Notoamide_regulator"/>
</dbReference>
<dbReference type="Proteomes" id="UP000622797">
    <property type="component" value="Unassembled WGS sequence"/>
</dbReference>
<reference evidence="1" key="2">
    <citation type="submission" date="2020-05" db="EMBL/GenBank/DDBJ databases">
        <authorList>
            <person name="Kim H.-S."/>
            <person name="Proctor R.H."/>
            <person name="Brown D.W."/>
        </authorList>
    </citation>
    <scope>NUCLEOTIDE SEQUENCE</scope>
    <source>
        <strain evidence="1">NRRL 20472</strain>
    </source>
</reference>
<dbReference type="CDD" id="cd12148">
    <property type="entry name" value="fungal_TF_MHR"/>
    <property type="match status" value="1"/>
</dbReference>
<gene>
    <name evidence="1" type="ORF">FSARC_5163</name>
</gene>